<dbReference type="AlphaFoldDB" id="A0AAD3Y6G9"/>
<dbReference type="EMBL" id="BSYO01000039">
    <property type="protein sequence ID" value="GMH31078.1"/>
    <property type="molecule type" value="Genomic_DNA"/>
</dbReference>
<organism evidence="1 2">
    <name type="scientific">Nepenthes gracilis</name>
    <name type="common">Slender pitcher plant</name>
    <dbReference type="NCBI Taxonomy" id="150966"/>
    <lineage>
        <taxon>Eukaryota</taxon>
        <taxon>Viridiplantae</taxon>
        <taxon>Streptophyta</taxon>
        <taxon>Embryophyta</taxon>
        <taxon>Tracheophyta</taxon>
        <taxon>Spermatophyta</taxon>
        <taxon>Magnoliopsida</taxon>
        <taxon>eudicotyledons</taxon>
        <taxon>Gunneridae</taxon>
        <taxon>Pentapetalae</taxon>
        <taxon>Caryophyllales</taxon>
        <taxon>Nepenthaceae</taxon>
        <taxon>Nepenthes</taxon>
    </lineage>
</organism>
<evidence type="ECO:0000313" key="2">
    <source>
        <dbReference type="Proteomes" id="UP001279734"/>
    </source>
</evidence>
<protein>
    <submittedName>
        <fullName evidence="1">Uncharacterized protein</fullName>
    </submittedName>
</protein>
<evidence type="ECO:0000313" key="1">
    <source>
        <dbReference type="EMBL" id="GMH31078.1"/>
    </source>
</evidence>
<name>A0AAD3Y6G9_NEPGR</name>
<accession>A0AAD3Y6G9</accession>
<proteinExistence type="predicted"/>
<dbReference type="Proteomes" id="UP001279734">
    <property type="component" value="Unassembled WGS sequence"/>
</dbReference>
<keyword evidence="2" id="KW-1185">Reference proteome</keyword>
<reference evidence="1" key="1">
    <citation type="submission" date="2023-05" db="EMBL/GenBank/DDBJ databases">
        <title>Nepenthes gracilis genome sequencing.</title>
        <authorList>
            <person name="Fukushima K."/>
        </authorList>
    </citation>
    <scope>NUCLEOTIDE SEQUENCE</scope>
    <source>
        <strain evidence="1">SING2019-196</strain>
    </source>
</reference>
<comment type="caution">
    <text evidence="1">The sequence shown here is derived from an EMBL/GenBank/DDBJ whole genome shotgun (WGS) entry which is preliminary data.</text>
</comment>
<sequence length="106" mass="12256">MSVSFGLLKDQVNDDNHELALDVIVGDRFAVFAFYKTDVSRRRKLSWIWILERITCGDGEFWVPPGCGSGGGDRVSGSVDERCSKQRRPRWRALCGIEFRRWRFKS</sequence>
<gene>
    <name evidence="1" type="ORF">Nepgr_032921</name>
</gene>